<evidence type="ECO:0000259" key="8">
    <source>
        <dbReference type="Pfam" id="PF12704"/>
    </source>
</evidence>
<name>A0A538TYN3_UNCEI</name>
<evidence type="ECO:0000256" key="6">
    <source>
        <dbReference type="SAM" id="Phobius"/>
    </source>
</evidence>
<keyword evidence="5 6" id="KW-0472">Membrane</keyword>
<dbReference type="GO" id="GO:0022857">
    <property type="term" value="F:transmembrane transporter activity"/>
    <property type="evidence" value="ECO:0007669"/>
    <property type="project" value="TreeGrafter"/>
</dbReference>
<evidence type="ECO:0000313" key="10">
    <source>
        <dbReference type="Proteomes" id="UP000319836"/>
    </source>
</evidence>
<keyword evidence="4 6" id="KW-1133">Transmembrane helix</keyword>
<accession>A0A538TYN3</accession>
<feature type="transmembrane region" description="Helical" evidence="6">
    <location>
        <begin position="207"/>
        <end position="228"/>
    </location>
</feature>
<dbReference type="Proteomes" id="UP000319836">
    <property type="component" value="Unassembled WGS sequence"/>
</dbReference>
<comment type="subcellular location">
    <subcellularLocation>
        <location evidence="1">Cell membrane</location>
        <topology evidence="1">Multi-pass membrane protein</topology>
    </subcellularLocation>
</comment>
<dbReference type="InterPro" id="IPR025857">
    <property type="entry name" value="MacB_PCD"/>
</dbReference>
<dbReference type="GO" id="GO:0005886">
    <property type="term" value="C:plasma membrane"/>
    <property type="evidence" value="ECO:0007669"/>
    <property type="project" value="UniProtKB-SubCell"/>
</dbReference>
<evidence type="ECO:0000256" key="4">
    <source>
        <dbReference type="ARBA" id="ARBA00022989"/>
    </source>
</evidence>
<dbReference type="PANTHER" id="PTHR30572:SF15">
    <property type="entry name" value="ABC TRANSPORTER PERMEASE"/>
    <property type="match status" value="1"/>
</dbReference>
<evidence type="ECO:0000313" key="9">
    <source>
        <dbReference type="EMBL" id="TMQ68713.1"/>
    </source>
</evidence>
<sequence>MVGERISKRFANCAIGDRIRFQQREFTVVGHFGAGGSSFESEIWGDDTVLMPALQRDDVFQSVTFRMRNPRGFAQLKQRIESDPRLGLQLRSEREFYTSQSELLSNVIRFMGVFITIIMAVGAIFGAMNTMYAAVGSRTREIATLLVLGFSPGAVGLSFMIESVILSLLGGLIGCLIALPINGIVTSTTNFASFSEVAFAFRVTPQALVAGLIFAAAMGVAGGFLPALRAAGQPLAQSLREG</sequence>
<feature type="domain" description="MacB-like periplasmic core" evidence="8">
    <location>
        <begin position="1"/>
        <end position="81"/>
    </location>
</feature>
<evidence type="ECO:0000259" key="7">
    <source>
        <dbReference type="Pfam" id="PF02687"/>
    </source>
</evidence>
<gene>
    <name evidence="9" type="ORF">E6K80_14005</name>
</gene>
<comment type="caution">
    <text evidence="9">The sequence shown here is derived from an EMBL/GenBank/DDBJ whole genome shotgun (WGS) entry which is preliminary data.</text>
</comment>
<dbReference type="Pfam" id="PF02687">
    <property type="entry name" value="FtsX"/>
    <property type="match status" value="1"/>
</dbReference>
<reference evidence="9 10" key="1">
    <citation type="journal article" date="2019" name="Nat. Microbiol.">
        <title>Mediterranean grassland soil C-N compound turnover is dependent on rainfall and depth, and is mediated by genomically divergent microorganisms.</title>
        <authorList>
            <person name="Diamond S."/>
            <person name="Andeer P.F."/>
            <person name="Li Z."/>
            <person name="Crits-Christoph A."/>
            <person name="Burstein D."/>
            <person name="Anantharaman K."/>
            <person name="Lane K.R."/>
            <person name="Thomas B.C."/>
            <person name="Pan C."/>
            <person name="Northen T.R."/>
            <person name="Banfield J.F."/>
        </authorList>
    </citation>
    <scope>NUCLEOTIDE SEQUENCE [LARGE SCALE GENOMIC DNA]</scope>
    <source>
        <strain evidence="9">WS_10</strain>
    </source>
</reference>
<dbReference type="InterPro" id="IPR050250">
    <property type="entry name" value="Macrolide_Exporter_MacB"/>
</dbReference>
<evidence type="ECO:0000256" key="3">
    <source>
        <dbReference type="ARBA" id="ARBA00022692"/>
    </source>
</evidence>
<feature type="domain" description="ABC3 transporter permease C-terminal" evidence="7">
    <location>
        <begin position="114"/>
        <end position="234"/>
    </location>
</feature>
<keyword evidence="2" id="KW-1003">Cell membrane</keyword>
<organism evidence="9 10">
    <name type="scientific">Eiseniibacteriota bacterium</name>
    <dbReference type="NCBI Taxonomy" id="2212470"/>
    <lineage>
        <taxon>Bacteria</taxon>
        <taxon>Candidatus Eiseniibacteriota</taxon>
    </lineage>
</organism>
<evidence type="ECO:0000256" key="5">
    <source>
        <dbReference type="ARBA" id="ARBA00023136"/>
    </source>
</evidence>
<evidence type="ECO:0000256" key="2">
    <source>
        <dbReference type="ARBA" id="ARBA00022475"/>
    </source>
</evidence>
<dbReference type="AlphaFoldDB" id="A0A538TYN3"/>
<keyword evidence="3 6" id="KW-0812">Transmembrane</keyword>
<proteinExistence type="predicted"/>
<dbReference type="PANTHER" id="PTHR30572">
    <property type="entry name" value="MEMBRANE COMPONENT OF TRANSPORTER-RELATED"/>
    <property type="match status" value="1"/>
</dbReference>
<dbReference type="InterPro" id="IPR003838">
    <property type="entry name" value="ABC3_permease_C"/>
</dbReference>
<dbReference type="EMBL" id="VBPA01000390">
    <property type="protein sequence ID" value="TMQ68713.1"/>
    <property type="molecule type" value="Genomic_DNA"/>
</dbReference>
<feature type="transmembrane region" description="Helical" evidence="6">
    <location>
        <begin position="107"/>
        <end position="130"/>
    </location>
</feature>
<evidence type="ECO:0000256" key="1">
    <source>
        <dbReference type="ARBA" id="ARBA00004651"/>
    </source>
</evidence>
<dbReference type="Pfam" id="PF12704">
    <property type="entry name" value="MacB_PCD"/>
    <property type="match status" value="1"/>
</dbReference>
<feature type="transmembrane region" description="Helical" evidence="6">
    <location>
        <begin position="142"/>
        <end position="161"/>
    </location>
</feature>
<feature type="transmembrane region" description="Helical" evidence="6">
    <location>
        <begin position="168"/>
        <end position="187"/>
    </location>
</feature>
<protein>
    <submittedName>
        <fullName evidence="9">FtsX-like permease family protein</fullName>
    </submittedName>
</protein>